<dbReference type="AlphaFoldDB" id="A0AAV1TDD9"/>
<reference evidence="1" key="1">
    <citation type="submission" date="2024-01" db="EMBL/GenBank/DDBJ databases">
        <authorList>
            <person name="Webb A."/>
        </authorList>
    </citation>
    <scope>NUCLEOTIDE SEQUENCE</scope>
    <source>
        <strain evidence="1">Pm1</strain>
    </source>
</reference>
<dbReference type="EMBL" id="CAKLBY020000039">
    <property type="protein sequence ID" value="CAK7913331.1"/>
    <property type="molecule type" value="Genomic_DNA"/>
</dbReference>
<organism evidence="1 2">
    <name type="scientific">Peronospora matthiolae</name>
    <dbReference type="NCBI Taxonomy" id="2874970"/>
    <lineage>
        <taxon>Eukaryota</taxon>
        <taxon>Sar</taxon>
        <taxon>Stramenopiles</taxon>
        <taxon>Oomycota</taxon>
        <taxon>Peronosporomycetes</taxon>
        <taxon>Peronosporales</taxon>
        <taxon>Peronosporaceae</taxon>
        <taxon>Peronospora</taxon>
    </lineage>
</organism>
<accession>A0AAV1TDD9</accession>
<evidence type="ECO:0008006" key="3">
    <source>
        <dbReference type="Google" id="ProtNLM"/>
    </source>
</evidence>
<evidence type="ECO:0000313" key="2">
    <source>
        <dbReference type="Proteomes" id="UP001162060"/>
    </source>
</evidence>
<gene>
    <name evidence="1" type="ORF">PM001_LOCUS4736</name>
</gene>
<proteinExistence type="predicted"/>
<dbReference type="Proteomes" id="UP001162060">
    <property type="component" value="Unassembled WGS sequence"/>
</dbReference>
<evidence type="ECO:0000313" key="1">
    <source>
        <dbReference type="EMBL" id="CAK7913331.1"/>
    </source>
</evidence>
<comment type="caution">
    <text evidence="1">The sequence shown here is derived from an EMBL/GenBank/DDBJ whole genome shotgun (WGS) entry which is preliminary data.</text>
</comment>
<name>A0AAV1TDD9_9STRA</name>
<sequence>MEIDRSIDAYYSSSRRSMQSSDRSKMINMTAVITGIIEDGSLSAIRSVACGTNVVVTETSAQSLKSAIIKNIVEYFSTHGYSDESRQHMP</sequence>
<protein>
    <recommendedName>
        <fullName evidence="3">LAGLIDADG endonuclease</fullName>
    </recommendedName>
</protein>